<sequence>MADRRGLARIGFRTAGGLVGVAVAVVAVAGATLLPLPDFAIGAPSQTVTPVPADQQRVCPGPLLELAADAGAATRPSAVGEPSFSTDAIGADVRTRSLKPDADTTSPDEAPLLASVTTPQGAKTPPLFAGAQSQNAATQDLAGLTAAACAEPSADTWLAAGSTSLGQTSLVLLSNPSEVDATVDLSIYTETGAVSAPGAASILVPAGSQKVVPLAGLAPSAAAPVVRVRTTGGEVVASMQQSYEVGIQPRGAEIAGATGAPSRQQVIPGVTLGSMAAIEAAQSAEGVGVDYPVVRLLVPGDTDAQVTIGAVGEAGTAAGDSYATTVKAGTVAEVPLQRLKDGSYTITVNSSVPVVAAVRTSVIGAKLRDFAWFSSAQALQKDTLAVMPTGGTAALHIANAGDSDRTVSLEPLAGGATVTLAVPAEGGAHVRLPAGSYRVTGADGLRGSVSLTGDGMTSSFALTPPGPLAAPITVYPN</sequence>
<feature type="transmembrane region" description="Helical" evidence="2">
    <location>
        <begin position="12"/>
        <end position="36"/>
    </location>
</feature>
<keyword evidence="2" id="KW-0812">Transmembrane</keyword>
<evidence type="ECO:0000256" key="1">
    <source>
        <dbReference type="SAM" id="MobiDB-lite"/>
    </source>
</evidence>
<evidence type="ECO:0000313" key="3">
    <source>
        <dbReference type="EMBL" id="MDN4598417.1"/>
    </source>
</evidence>
<keyword evidence="2" id="KW-0472">Membrane</keyword>
<dbReference type="RefSeq" id="WP_301219761.1">
    <property type="nucleotide sequence ID" value="NZ_JAROCB010000004.1"/>
</dbReference>
<keyword evidence="4" id="KW-1185">Reference proteome</keyword>
<protein>
    <submittedName>
        <fullName evidence="3">DUF5719 family protein</fullName>
    </submittedName>
</protein>
<keyword evidence="2" id="KW-1133">Transmembrane helix</keyword>
<dbReference type="Proteomes" id="UP001174210">
    <property type="component" value="Unassembled WGS sequence"/>
</dbReference>
<feature type="compositionally biased region" description="Basic and acidic residues" evidence="1">
    <location>
        <begin position="93"/>
        <end position="102"/>
    </location>
</feature>
<dbReference type="EMBL" id="JAROCB010000004">
    <property type="protein sequence ID" value="MDN4598417.1"/>
    <property type="molecule type" value="Genomic_DNA"/>
</dbReference>
<proteinExistence type="predicted"/>
<accession>A0ABT8J0D1</accession>
<comment type="caution">
    <text evidence="3">The sequence shown here is derived from an EMBL/GenBank/DDBJ whole genome shotgun (WGS) entry which is preliminary data.</text>
</comment>
<feature type="region of interest" description="Disordered" evidence="1">
    <location>
        <begin position="90"/>
        <end position="128"/>
    </location>
</feature>
<evidence type="ECO:0000313" key="4">
    <source>
        <dbReference type="Proteomes" id="UP001174210"/>
    </source>
</evidence>
<reference evidence="3" key="1">
    <citation type="submission" date="2023-03" db="EMBL/GenBank/DDBJ databases">
        <title>MT1 and MT2 Draft Genomes of Novel Species.</title>
        <authorList>
            <person name="Venkateswaran K."/>
        </authorList>
    </citation>
    <scope>NUCLEOTIDE SEQUENCE</scope>
    <source>
        <strain evidence="3">F6_8S_P_1A</strain>
    </source>
</reference>
<gene>
    <name evidence="3" type="ORF">P5G59_14790</name>
</gene>
<dbReference type="Pfam" id="PF18986">
    <property type="entry name" value="DUF5719"/>
    <property type="match status" value="1"/>
</dbReference>
<evidence type="ECO:0000256" key="2">
    <source>
        <dbReference type="SAM" id="Phobius"/>
    </source>
</evidence>
<name>A0ABT8J0D1_9MICO</name>
<organism evidence="3 4">
    <name type="scientific">Leifsonia virtsii</name>
    <dbReference type="NCBI Taxonomy" id="3035915"/>
    <lineage>
        <taxon>Bacteria</taxon>
        <taxon>Bacillati</taxon>
        <taxon>Actinomycetota</taxon>
        <taxon>Actinomycetes</taxon>
        <taxon>Micrococcales</taxon>
        <taxon>Microbacteriaceae</taxon>
        <taxon>Leifsonia</taxon>
    </lineage>
</organism>
<dbReference type="InterPro" id="IPR043777">
    <property type="entry name" value="DUF5719"/>
</dbReference>